<dbReference type="CDD" id="cd10322">
    <property type="entry name" value="SLC5sbd"/>
    <property type="match status" value="1"/>
</dbReference>
<dbReference type="CDD" id="cd00077">
    <property type="entry name" value="HDc"/>
    <property type="match status" value="1"/>
</dbReference>
<dbReference type="SUPFAM" id="SSF109604">
    <property type="entry name" value="HD-domain/PDEase-like"/>
    <property type="match status" value="1"/>
</dbReference>
<keyword evidence="5 7" id="KW-1133">Transmembrane helix</keyword>
<dbReference type="HOGENOM" id="CLU_009319_0_0_10"/>
<evidence type="ECO:0000256" key="1">
    <source>
        <dbReference type="ARBA" id="ARBA00004141"/>
    </source>
</evidence>
<feature type="transmembrane region" description="Helical" evidence="7">
    <location>
        <begin position="55"/>
        <end position="77"/>
    </location>
</feature>
<dbReference type="Gene3D" id="1.20.1730.10">
    <property type="entry name" value="Sodium/glucose cotransporter"/>
    <property type="match status" value="1"/>
</dbReference>
<protein>
    <recommendedName>
        <fullName evidence="8">HD/PDEase domain-containing protein</fullName>
    </recommendedName>
</protein>
<evidence type="ECO:0000256" key="7">
    <source>
        <dbReference type="SAM" id="Phobius"/>
    </source>
</evidence>
<feature type="transmembrane region" description="Helical" evidence="7">
    <location>
        <begin position="610"/>
        <end position="628"/>
    </location>
</feature>
<feature type="transmembrane region" description="Helical" evidence="7">
    <location>
        <begin position="83"/>
        <end position="105"/>
    </location>
</feature>
<evidence type="ECO:0000256" key="5">
    <source>
        <dbReference type="ARBA" id="ARBA00022989"/>
    </source>
</evidence>
<dbReference type="eggNOG" id="COG0317">
    <property type="taxonomic scope" value="Bacteria"/>
</dbReference>
<feature type="transmembrane region" description="Helical" evidence="7">
    <location>
        <begin position="193"/>
        <end position="216"/>
    </location>
</feature>
<dbReference type="GO" id="GO:0005886">
    <property type="term" value="C:plasma membrane"/>
    <property type="evidence" value="ECO:0007669"/>
    <property type="project" value="TreeGrafter"/>
</dbReference>
<feature type="transmembrane region" description="Helical" evidence="7">
    <location>
        <begin position="131"/>
        <end position="154"/>
    </location>
</feature>
<dbReference type="InterPro" id="IPR003607">
    <property type="entry name" value="HD/PDEase_dom"/>
</dbReference>
<dbReference type="STRING" id="452471.Aasi_0449"/>
<reference evidence="9 10" key="1">
    <citation type="journal article" date="2010" name="J. Bacteriol.">
        <title>The genome of the amoeba symbiont 'Candidatus Amoebophilus asiaticus' reveals common mechanisms for host cell interaction among amoeba-associated bacteria.</title>
        <authorList>
            <person name="Schmitz-Esser S."/>
            <person name="Tischler P."/>
            <person name="Arnold R."/>
            <person name="Montanaro J."/>
            <person name="Wagner M."/>
            <person name="Rattei T."/>
            <person name="Horn M."/>
        </authorList>
    </citation>
    <scope>NUCLEOTIDE SEQUENCE [LARGE SCALE GENOMIC DNA]</scope>
    <source>
        <strain evidence="9 10">5a2</strain>
    </source>
</reference>
<dbReference type="Proteomes" id="UP000001227">
    <property type="component" value="Chromosome"/>
</dbReference>
<dbReference type="PANTHER" id="PTHR48086">
    <property type="entry name" value="SODIUM/PROLINE SYMPORTER-RELATED"/>
    <property type="match status" value="1"/>
</dbReference>
<feature type="transmembrane region" description="Helical" evidence="7">
    <location>
        <begin position="12"/>
        <end position="34"/>
    </location>
</feature>
<sequence length="1126" mass="126775">MAPYYITNTITMNYFSIDLLIVYAFLATTLIIGIRAGRGIKDIREYAIGNKMYGAAILVFTFLATNIGGASTLNAAADVFSNGIIRTLATLGVIIQIFIFAIIIVPHMKHFTNHLTMGDVMGSLYGRYSQILTGILGTLYSFCMIGMELFMLGIVCQSLLGIPASWGIIVGGLLLTIYSAYGGIKAVTATDVFQFLILFIVIPLIASIAINKVGGIKEVFLQVPADRFKVFTHEKFSFYLTLFLIWSVLPLGLVSPPIFQRLLMAKQTEQLRKQYLIVAGLDPLLRITIMLIGLAGLVLYPYIQAADVMPHIIKELLPIGIRGLAIAGMLAVVISTADSYLHTAGLLLVHDVIKPIFGQKKIFFNELHWTKYCTFLIGTISIIIGLKSTNPLSLSFGAMRIAGPVLLFPLLAGIIGLKPDKKPFYVSMVITVFTFIITTFYLPKSQAHFGVPISIVVNAISFFIVHLIQNRGVAMVDRNYSESSRIIPSAGSKTIQDQLKSYIPTLSNIIRYSQQRVRQYGAPYILFGIFFTINFTYPYFMWSSSGLQAPNLMLALRLVGAFACGLLIVQSKWPKSLLPYMPTYWHLTILYCLPFMSTMMFLLTQGSTEWLINIAIVIILLFILVDWVTAMILGILGVSLAAIFYKLFVGAIHFSLDFSSKYLLLYQGIFGLFIGLIFARRKEQRFDFLLQRNQQLTEVQQKNRAELAETLAYREQLFQELNPDEAALFDEVTTAYIKQAIYRMTDYMRLDVTSISLDELQKALSDAYKLQGIEQSELLFHKDTKQMALQADVAKLKQLLLNAINYTQQYNTDNNPITISIEDALLGHDIAHMQNYTRKLEGLKITITTKQALPLTQPIYKIDPAKSSTWVPQHEDEFLLVENARIIDAHYGYMYAKSRHTQVYVFPVKLREIRGKVMELIKESAAADPGELSHPLAIQLEQELLKKLKGTQVDIVLIQKALDIIKRYHGGVKRKSGEPFFTHPIAVALILLEYSQDQDAILGALLHDTVEDTSLSLAHIRMLFGETVAFLVAKATNLEDRERRISLTDKENLARILNYEDPRAPLIKLSDRLHNMRTIQFHSSVAKRKYISQETLDYFVPLARKLGLEKMSVELEQLSRAIVFNN</sequence>
<feature type="transmembrane region" description="Helical" evidence="7">
    <location>
        <begin position="424"/>
        <end position="443"/>
    </location>
</feature>
<evidence type="ECO:0000256" key="2">
    <source>
        <dbReference type="ARBA" id="ARBA00006434"/>
    </source>
</evidence>
<dbReference type="PANTHER" id="PTHR48086:SF7">
    <property type="entry name" value="SODIUM-SOLUTE SYMPORTER-RELATED"/>
    <property type="match status" value="1"/>
</dbReference>
<feature type="transmembrane region" description="Helical" evidence="7">
    <location>
        <begin position="236"/>
        <end position="254"/>
    </location>
</feature>
<keyword evidence="4 7" id="KW-0812">Transmembrane</keyword>
<evidence type="ECO:0000259" key="8">
    <source>
        <dbReference type="SMART" id="SM00471"/>
    </source>
</evidence>
<evidence type="ECO:0000313" key="9">
    <source>
        <dbReference type="EMBL" id="ACE05860.1"/>
    </source>
</evidence>
<dbReference type="EMBL" id="CP001102">
    <property type="protein sequence ID" value="ACE05860.1"/>
    <property type="molecule type" value="Genomic_DNA"/>
</dbReference>
<feature type="transmembrane region" description="Helical" evidence="7">
    <location>
        <begin position="449"/>
        <end position="468"/>
    </location>
</feature>
<dbReference type="InterPro" id="IPR050277">
    <property type="entry name" value="Sodium:Solute_Symporter"/>
</dbReference>
<feature type="transmembrane region" description="Helical" evidence="7">
    <location>
        <begin position="323"/>
        <end position="349"/>
    </location>
</feature>
<keyword evidence="6 7" id="KW-0472">Membrane</keyword>
<name>B3ERK8_AMOA5</name>
<feature type="transmembrane region" description="Helical" evidence="7">
    <location>
        <begin position="583"/>
        <end position="604"/>
    </location>
</feature>
<evidence type="ECO:0000313" key="10">
    <source>
        <dbReference type="Proteomes" id="UP000001227"/>
    </source>
</evidence>
<feature type="transmembrane region" description="Helical" evidence="7">
    <location>
        <begin position="662"/>
        <end position="679"/>
    </location>
</feature>
<gene>
    <name evidence="9" type="ordered locus">Aasi_0449</name>
</gene>
<feature type="domain" description="HD/PDEase" evidence="8">
    <location>
        <begin position="976"/>
        <end position="1085"/>
    </location>
</feature>
<dbReference type="Pfam" id="PF13328">
    <property type="entry name" value="HD_4"/>
    <property type="match status" value="1"/>
</dbReference>
<dbReference type="AlphaFoldDB" id="B3ERK8"/>
<keyword evidence="10" id="KW-1185">Reference proteome</keyword>
<feature type="transmembrane region" description="Helical" evidence="7">
    <location>
        <begin position="398"/>
        <end position="417"/>
    </location>
</feature>
<dbReference type="InterPro" id="IPR038377">
    <property type="entry name" value="Na/Glc_symporter_sf"/>
</dbReference>
<dbReference type="Pfam" id="PF00474">
    <property type="entry name" value="SSF"/>
    <property type="match status" value="1"/>
</dbReference>
<dbReference type="eggNOG" id="COG0591">
    <property type="taxonomic scope" value="Bacteria"/>
</dbReference>
<keyword evidence="3" id="KW-0813">Transport</keyword>
<dbReference type="InterPro" id="IPR001734">
    <property type="entry name" value="Na/solute_symporter"/>
</dbReference>
<organism evidence="9 10">
    <name type="scientific">Amoebophilus asiaticus (strain 5a2)</name>
    <dbReference type="NCBI Taxonomy" id="452471"/>
    <lineage>
        <taxon>Bacteria</taxon>
        <taxon>Pseudomonadati</taxon>
        <taxon>Bacteroidota</taxon>
        <taxon>Cytophagia</taxon>
        <taxon>Cytophagales</taxon>
        <taxon>Amoebophilaceae</taxon>
        <taxon>Candidatus Amoebophilus</taxon>
    </lineage>
</organism>
<feature type="transmembrane region" description="Helical" evidence="7">
    <location>
        <begin position="160"/>
        <end position="181"/>
    </location>
</feature>
<feature type="transmembrane region" description="Helical" evidence="7">
    <location>
        <begin position="521"/>
        <end position="540"/>
    </location>
</feature>
<feature type="transmembrane region" description="Helical" evidence="7">
    <location>
        <begin position="275"/>
        <end position="303"/>
    </location>
</feature>
<dbReference type="GO" id="GO:0022857">
    <property type="term" value="F:transmembrane transporter activity"/>
    <property type="evidence" value="ECO:0007669"/>
    <property type="project" value="InterPro"/>
</dbReference>
<feature type="transmembrane region" description="Helical" evidence="7">
    <location>
        <begin position="635"/>
        <end position="656"/>
    </location>
</feature>
<comment type="subcellular location">
    <subcellularLocation>
        <location evidence="1">Membrane</location>
        <topology evidence="1">Multi-pass membrane protein</topology>
    </subcellularLocation>
</comment>
<dbReference type="PROSITE" id="PS50283">
    <property type="entry name" value="NA_SOLUT_SYMP_3"/>
    <property type="match status" value="1"/>
</dbReference>
<evidence type="ECO:0000256" key="4">
    <source>
        <dbReference type="ARBA" id="ARBA00022692"/>
    </source>
</evidence>
<dbReference type="SMART" id="SM00471">
    <property type="entry name" value="HDc"/>
    <property type="match status" value="1"/>
</dbReference>
<dbReference type="KEGG" id="aas:Aasi_0449"/>
<comment type="similarity">
    <text evidence="2">Belongs to the sodium:solute symporter (SSF) (TC 2.A.21) family.</text>
</comment>
<dbReference type="OrthoDB" id="9814523at2"/>
<evidence type="ECO:0000256" key="3">
    <source>
        <dbReference type="ARBA" id="ARBA00022448"/>
    </source>
</evidence>
<accession>B3ERK8</accession>
<dbReference type="Gene3D" id="1.10.3210.10">
    <property type="entry name" value="Hypothetical protein af1432"/>
    <property type="match status" value="1"/>
</dbReference>
<proteinExistence type="inferred from homology"/>
<evidence type="ECO:0000256" key="6">
    <source>
        <dbReference type="ARBA" id="ARBA00023136"/>
    </source>
</evidence>